<protein>
    <recommendedName>
        <fullName evidence="5">Secreted protein</fullName>
    </recommendedName>
</protein>
<dbReference type="PROSITE" id="PS51257">
    <property type="entry name" value="PROKAR_LIPOPROTEIN"/>
    <property type="match status" value="1"/>
</dbReference>
<feature type="signal peptide" evidence="2">
    <location>
        <begin position="1"/>
        <end position="26"/>
    </location>
</feature>
<keyword evidence="1" id="KW-0175">Coiled coil</keyword>
<dbReference type="Proteomes" id="UP000253742">
    <property type="component" value="Unassembled WGS sequence"/>
</dbReference>
<name>A0A369USV9_9ACTN</name>
<evidence type="ECO:0000256" key="1">
    <source>
        <dbReference type="SAM" id="Coils"/>
    </source>
</evidence>
<feature type="coiled-coil region" evidence="1">
    <location>
        <begin position="63"/>
        <end position="90"/>
    </location>
</feature>
<gene>
    <name evidence="3" type="ORF">DVZ84_38460</name>
</gene>
<reference evidence="3 4" key="1">
    <citation type="submission" date="2018-07" db="EMBL/GenBank/DDBJ databases">
        <title>Genome guided investigation of antibiotics producing actinomycetales strain isolated from a Macau mangrove ecosystem.</title>
        <authorList>
            <person name="Hu D."/>
        </authorList>
    </citation>
    <scope>NUCLEOTIDE SEQUENCE [LARGE SCALE GENOMIC DNA]</scope>
    <source>
        <strain evidence="3 4">2297</strain>
    </source>
</reference>
<evidence type="ECO:0008006" key="5">
    <source>
        <dbReference type="Google" id="ProtNLM"/>
    </source>
</evidence>
<organism evidence="3 4">
    <name type="scientific">Streptomyces parvulus</name>
    <dbReference type="NCBI Taxonomy" id="146923"/>
    <lineage>
        <taxon>Bacteria</taxon>
        <taxon>Bacillati</taxon>
        <taxon>Actinomycetota</taxon>
        <taxon>Actinomycetes</taxon>
        <taxon>Kitasatosporales</taxon>
        <taxon>Streptomycetaceae</taxon>
        <taxon>Streptomyces</taxon>
    </lineage>
</organism>
<evidence type="ECO:0000313" key="4">
    <source>
        <dbReference type="Proteomes" id="UP000253742"/>
    </source>
</evidence>
<evidence type="ECO:0000256" key="2">
    <source>
        <dbReference type="SAM" id="SignalP"/>
    </source>
</evidence>
<sequence length="132" mass="14052">MYRSTASRRRTVVTVAAVLLTLTAVAACDELDKAVDCVQTADSLAVSVTKLEKALSSTEDGNAARAQQAMDDIDTELAELREKTEDSELDEAVDELTVTLRPVREAVTKGDSSPNLRPASEAAAEVVKVCTP</sequence>
<dbReference type="AlphaFoldDB" id="A0A369USV9"/>
<proteinExistence type="predicted"/>
<feature type="chain" id="PRO_5016638177" description="Secreted protein" evidence="2">
    <location>
        <begin position="27"/>
        <end position="132"/>
    </location>
</feature>
<comment type="caution">
    <text evidence="3">The sequence shown here is derived from an EMBL/GenBank/DDBJ whole genome shotgun (WGS) entry which is preliminary data.</text>
</comment>
<evidence type="ECO:0000313" key="3">
    <source>
        <dbReference type="EMBL" id="RDD83834.1"/>
    </source>
</evidence>
<dbReference type="RefSeq" id="WP_114534317.1">
    <property type="nucleotide sequence ID" value="NZ_QQBH01000078.1"/>
</dbReference>
<keyword evidence="2" id="KW-0732">Signal</keyword>
<dbReference type="EMBL" id="QQBH01000078">
    <property type="protein sequence ID" value="RDD83834.1"/>
    <property type="molecule type" value="Genomic_DNA"/>
</dbReference>
<accession>A0A369USV9</accession>
<dbReference type="OrthoDB" id="3870331at2"/>